<evidence type="ECO:0000259" key="2">
    <source>
        <dbReference type="Pfam" id="PF14893"/>
    </source>
</evidence>
<name>A0A6V7XH68_MELEN</name>
<feature type="region of interest" description="Disordered" evidence="1">
    <location>
        <begin position="331"/>
        <end position="467"/>
    </location>
</feature>
<dbReference type="EMBL" id="CAJEWN010001594">
    <property type="protein sequence ID" value="CAD2198700.1"/>
    <property type="molecule type" value="Genomic_DNA"/>
</dbReference>
<accession>A0A6V7XH68</accession>
<reference evidence="3 4" key="1">
    <citation type="submission" date="2020-08" db="EMBL/GenBank/DDBJ databases">
        <authorList>
            <person name="Koutsovoulos G."/>
            <person name="Danchin GJ E."/>
        </authorList>
    </citation>
    <scope>NUCLEOTIDE SEQUENCE [LARGE SCALE GENOMIC DNA]</scope>
</reference>
<dbReference type="OrthoDB" id="5869299at2759"/>
<dbReference type="Pfam" id="PF14893">
    <property type="entry name" value="PNMA"/>
    <property type="match status" value="1"/>
</dbReference>
<feature type="compositionally biased region" description="Basic and acidic residues" evidence="1">
    <location>
        <begin position="345"/>
        <end position="358"/>
    </location>
</feature>
<evidence type="ECO:0000256" key="1">
    <source>
        <dbReference type="SAM" id="MobiDB-lite"/>
    </source>
</evidence>
<sequence length="609" mass="70966">MSDFDEKFFSKEENKQFGPILVRLREFEKSVAHSLREINSNLEELNTKENQTKNSLTATKGSITKMSNKIWEKLKEIENKLNDNTQDDLEASNNDEFQETFEEPEIAVSDPFLNNGVYVGNFDGNPTVSFSKWIEKFEDVLSLVTTPLTEQQKILRLRFCLSGQARVALDTMQPQPENLAVAIANLKAKFENGNTKVIARQKLSNCRQAPGESVFDFANRLSDLVRTALVGETENTIKNSLLYEFLDRLIPDLKFQVKSQRPTEYTNAYELALHFELLLAEKKPDTSVCVSKVAEEVESLVFQRNHPKTCFNCKSSNHLVNSCPKRRNNFNNNHINNSNGYRPNYNKDNRYDSRERCDYSSPSYGDNQNYSGYQDYPDHYGASHNRNYQNRSGYREYPDSRSPSRERIRINRDYENSYGYSKYPDSRSPSRERYDGEFRRHHSNYLHSRNTRDYISPHSSPSRVRYDRSSPDFRAYSPYFTAVIEPCEYKITRQNLKENSSNKLKSKLPHQFLNSVRFKNINSIRINKLKERGVEVENKSNNHTESLAEIAISKRDEKESLKELKENSLNKFKIKLPHEHPKSVRYKNIYSSLDKFKPISCGAIRIFKN</sequence>
<proteinExistence type="predicted"/>
<dbReference type="Proteomes" id="UP000580250">
    <property type="component" value="Unassembled WGS sequence"/>
</dbReference>
<feature type="domain" description="Paraneoplastic antigen Ma-like C-terminal" evidence="2">
    <location>
        <begin position="128"/>
        <end position="229"/>
    </location>
</feature>
<protein>
    <recommendedName>
        <fullName evidence="2">Paraneoplastic antigen Ma-like C-terminal domain-containing protein</fullName>
    </recommendedName>
</protein>
<organism evidence="3 4">
    <name type="scientific">Meloidogyne enterolobii</name>
    <name type="common">Root-knot nematode worm</name>
    <name type="synonym">Meloidogyne mayaguensis</name>
    <dbReference type="NCBI Taxonomy" id="390850"/>
    <lineage>
        <taxon>Eukaryota</taxon>
        <taxon>Metazoa</taxon>
        <taxon>Ecdysozoa</taxon>
        <taxon>Nematoda</taxon>
        <taxon>Chromadorea</taxon>
        <taxon>Rhabditida</taxon>
        <taxon>Tylenchina</taxon>
        <taxon>Tylenchomorpha</taxon>
        <taxon>Tylenchoidea</taxon>
        <taxon>Meloidogynidae</taxon>
        <taxon>Meloidogyninae</taxon>
        <taxon>Meloidogyne</taxon>
    </lineage>
</organism>
<feature type="compositionally biased region" description="Basic and acidic residues" evidence="1">
    <location>
        <begin position="424"/>
        <end position="438"/>
    </location>
</feature>
<comment type="caution">
    <text evidence="3">The sequence shown here is derived from an EMBL/GenBank/DDBJ whole genome shotgun (WGS) entry which is preliminary data.</text>
</comment>
<dbReference type="InterPro" id="IPR048270">
    <property type="entry name" value="PNMA_C"/>
</dbReference>
<gene>
    <name evidence="3" type="ORF">MENT_LOCUS52032</name>
</gene>
<feature type="compositionally biased region" description="Basic and acidic residues" evidence="1">
    <location>
        <begin position="393"/>
        <end position="415"/>
    </location>
</feature>
<evidence type="ECO:0000313" key="3">
    <source>
        <dbReference type="EMBL" id="CAD2198700.1"/>
    </source>
</evidence>
<feature type="compositionally biased region" description="Polar residues" evidence="1">
    <location>
        <begin position="360"/>
        <end position="372"/>
    </location>
</feature>
<evidence type="ECO:0000313" key="4">
    <source>
        <dbReference type="Proteomes" id="UP000580250"/>
    </source>
</evidence>
<dbReference type="AlphaFoldDB" id="A0A6V7XH68"/>